<dbReference type="RefSeq" id="WP_378248748.1">
    <property type="nucleotide sequence ID" value="NZ_JBHSKF010000009.1"/>
</dbReference>
<comment type="caution">
    <text evidence="8">The sequence shown here is derived from an EMBL/GenBank/DDBJ whole genome shotgun (WGS) entry which is preliminary data.</text>
</comment>
<dbReference type="PANTHER" id="PTHR30349">
    <property type="entry name" value="PHAGE INTEGRASE-RELATED"/>
    <property type="match status" value="1"/>
</dbReference>
<dbReference type="InterPro" id="IPR004107">
    <property type="entry name" value="Integrase_SAM-like_N"/>
</dbReference>
<evidence type="ECO:0000313" key="8">
    <source>
        <dbReference type="EMBL" id="MFC5288895.1"/>
    </source>
</evidence>
<dbReference type="Gene3D" id="1.10.443.10">
    <property type="entry name" value="Intergrase catalytic core"/>
    <property type="match status" value="1"/>
</dbReference>
<dbReference type="Pfam" id="PF00589">
    <property type="entry name" value="Phage_integrase"/>
    <property type="match status" value="1"/>
</dbReference>
<feature type="region of interest" description="Disordered" evidence="5">
    <location>
        <begin position="1"/>
        <end position="23"/>
    </location>
</feature>
<keyword evidence="2 4" id="KW-0238">DNA-binding</keyword>
<reference evidence="9" key="1">
    <citation type="journal article" date="2019" name="Int. J. Syst. Evol. Microbiol.">
        <title>The Global Catalogue of Microorganisms (GCM) 10K type strain sequencing project: providing services to taxonomists for standard genome sequencing and annotation.</title>
        <authorList>
            <consortium name="The Broad Institute Genomics Platform"/>
            <consortium name="The Broad Institute Genome Sequencing Center for Infectious Disease"/>
            <person name="Wu L."/>
            <person name="Ma J."/>
        </authorList>
    </citation>
    <scope>NUCLEOTIDE SEQUENCE [LARGE SCALE GENOMIC DNA]</scope>
    <source>
        <strain evidence="9">CCUG 59778</strain>
    </source>
</reference>
<dbReference type="Proteomes" id="UP001596157">
    <property type="component" value="Unassembled WGS sequence"/>
</dbReference>
<dbReference type="InterPro" id="IPR013762">
    <property type="entry name" value="Integrase-like_cat_sf"/>
</dbReference>
<accession>A0ABW0ERI3</accession>
<dbReference type="InterPro" id="IPR044068">
    <property type="entry name" value="CB"/>
</dbReference>
<evidence type="ECO:0000256" key="5">
    <source>
        <dbReference type="SAM" id="MobiDB-lite"/>
    </source>
</evidence>
<dbReference type="Pfam" id="PF14659">
    <property type="entry name" value="Phage_int_SAM_3"/>
    <property type="match status" value="1"/>
</dbReference>
<dbReference type="InterPro" id="IPR050090">
    <property type="entry name" value="Tyrosine_recombinase_XerCD"/>
</dbReference>
<feature type="domain" description="Core-binding (CB)" evidence="7">
    <location>
        <begin position="77"/>
        <end position="188"/>
    </location>
</feature>
<keyword evidence="1" id="KW-0229">DNA integration</keyword>
<dbReference type="Gene3D" id="1.10.150.130">
    <property type="match status" value="1"/>
</dbReference>
<evidence type="ECO:0000256" key="2">
    <source>
        <dbReference type="ARBA" id="ARBA00023125"/>
    </source>
</evidence>
<name>A0ABW0ERI3_9PSEU</name>
<protein>
    <submittedName>
        <fullName evidence="8">Tyrosine-type recombinase/integrase</fullName>
    </submittedName>
</protein>
<feature type="domain" description="Tyr recombinase" evidence="6">
    <location>
        <begin position="209"/>
        <end position="406"/>
    </location>
</feature>
<dbReference type="InterPro" id="IPR010998">
    <property type="entry name" value="Integrase_recombinase_N"/>
</dbReference>
<dbReference type="PROSITE" id="PS51898">
    <property type="entry name" value="TYR_RECOMBINASE"/>
    <property type="match status" value="1"/>
</dbReference>
<dbReference type="InterPro" id="IPR002104">
    <property type="entry name" value="Integrase_catalytic"/>
</dbReference>
<keyword evidence="9" id="KW-1185">Reference proteome</keyword>
<keyword evidence="3" id="KW-0233">DNA recombination</keyword>
<sequence>MSVGTPEPSRGRKRANGEGHIRQRRDGRYEAQVFVSTADGGRKRVSVYGKSWDDCHDELIKLQDQERRGIPAVTTTMTVGEYMTYWLREIAEPGIRRTTYTTYEGAVRLHIVPGIGRRKLKALQAAHIRTWLNGLGKVCQCCAQGKDEARKVPRCCAKPRPACCRDHLSSPSIRHLLRVLRAALQAAVDEDLLTRNAARQVRLRGSDKRKERAFTAAEARQLLGAAREHRLYALWAVALAVGLRRGEALGLRWADVDLAGRRLTVRQALHRVDGALRLEDVKTDASAATIPLPRPLVAVLTEHRTRQLEERSEAGKDWQDTGLVFTTKLGGPIEPRNVNRMFATLCERAKVRPVRVHDLRHSCATLLFTMGVDAATVQRVLRHSSLAVTTGTYLEVIERVQRDAVDKMDAFFPADDDSEEA</sequence>
<evidence type="ECO:0000259" key="7">
    <source>
        <dbReference type="PROSITE" id="PS51900"/>
    </source>
</evidence>
<evidence type="ECO:0000256" key="4">
    <source>
        <dbReference type="PROSITE-ProRule" id="PRU01248"/>
    </source>
</evidence>
<dbReference type="SUPFAM" id="SSF56349">
    <property type="entry name" value="DNA breaking-rejoining enzymes"/>
    <property type="match status" value="1"/>
</dbReference>
<dbReference type="PROSITE" id="PS51900">
    <property type="entry name" value="CB"/>
    <property type="match status" value="1"/>
</dbReference>
<evidence type="ECO:0000259" key="6">
    <source>
        <dbReference type="PROSITE" id="PS51898"/>
    </source>
</evidence>
<evidence type="ECO:0000256" key="3">
    <source>
        <dbReference type="ARBA" id="ARBA00023172"/>
    </source>
</evidence>
<gene>
    <name evidence="8" type="ORF">ACFPM7_17730</name>
</gene>
<dbReference type="InterPro" id="IPR011010">
    <property type="entry name" value="DNA_brk_join_enz"/>
</dbReference>
<proteinExistence type="predicted"/>
<dbReference type="CDD" id="cd01189">
    <property type="entry name" value="INT_ICEBs1_C_like"/>
    <property type="match status" value="1"/>
</dbReference>
<organism evidence="8 9">
    <name type="scientific">Actinokineospora guangxiensis</name>
    <dbReference type="NCBI Taxonomy" id="1490288"/>
    <lineage>
        <taxon>Bacteria</taxon>
        <taxon>Bacillati</taxon>
        <taxon>Actinomycetota</taxon>
        <taxon>Actinomycetes</taxon>
        <taxon>Pseudonocardiales</taxon>
        <taxon>Pseudonocardiaceae</taxon>
        <taxon>Actinokineospora</taxon>
    </lineage>
</organism>
<dbReference type="PANTHER" id="PTHR30349:SF91">
    <property type="entry name" value="INTA PROTEIN"/>
    <property type="match status" value="1"/>
</dbReference>
<dbReference type="EMBL" id="JBHSKF010000009">
    <property type="protein sequence ID" value="MFC5288895.1"/>
    <property type="molecule type" value="Genomic_DNA"/>
</dbReference>
<evidence type="ECO:0000256" key="1">
    <source>
        <dbReference type="ARBA" id="ARBA00022908"/>
    </source>
</evidence>
<evidence type="ECO:0000313" key="9">
    <source>
        <dbReference type="Proteomes" id="UP001596157"/>
    </source>
</evidence>